<dbReference type="Proteomes" id="UP001352852">
    <property type="component" value="Unassembled WGS sequence"/>
</dbReference>
<keyword evidence="3" id="KW-1185">Reference proteome</keyword>
<evidence type="ECO:0000313" key="2">
    <source>
        <dbReference type="EMBL" id="MED6292413.1"/>
    </source>
</evidence>
<feature type="compositionally biased region" description="Polar residues" evidence="1">
    <location>
        <begin position="130"/>
        <end position="140"/>
    </location>
</feature>
<evidence type="ECO:0000256" key="1">
    <source>
        <dbReference type="SAM" id="MobiDB-lite"/>
    </source>
</evidence>
<dbReference type="EMBL" id="JAHUTJ010073590">
    <property type="protein sequence ID" value="MED6292413.1"/>
    <property type="molecule type" value="Genomic_DNA"/>
</dbReference>
<proteinExistence type="predicted"/>
<comment type="caution">
    <text evidence="2">The sequence shown here is derived from an EMBL/GenBank/DDBJ whole genome shotgun (WGS) entry which is preliminary data.</text>
</comment>
<feature type="region of interest" description="Disordered" evidence="1">
    <location>
        <begin position="50"/>
        <end position="146"/>
    </location>
</feature>
<feature type="non-terminal residue" evidence="2">
    <location>
        <position position="1"/>
    </location>
</feature>
<name>A0ABU7EYY0_9TELE</name>
<feature type="compositionally biased region" description="Basic residues" evidence="1">
    <location>
        <begin position="116"/>
        <end position="129"/>
    </location>
</feature>
<accession>A0ABU7EYY0</accession>
<protein>
    <submittedName>
        <fullName evidence="2">Uncharacterized protein</fullName>
    </submittedName>
</protein>
<gene>
    <name evidence="2" type="ORF">CHARACLAT_033678</name>
</gene>
<sequence length="168" mass="18336">AKSALPAATREQVSMSMCHDTRTADRFYSHNLTLKEGLKVREVMTSMLQSPVVRGSTQASRKAPAKVSAKGKAKVGVKASAKERSSSDESEDETPVPYQESGDSSSSSSSAEKPQRQLRVKLLSPRKRQPLSSPRSSITAKISPLKRATVRLLRSKQASDRVKRALNK</sequence>
<reference evidence="2 3" key="1">
    <citation type="submission" date="2021-06" db="EMBL/GenBank/DDBJ databases">
        <authorList>
            <person name="Palmer J.M."/>
        </authorList>
    </citation>
    <scope>NUCLEOTIDE SEQUENCE [LARGE SCALE GENOMIC DNA]</scope>
    <source>
        <strain evidence="2 3">CL_MEX2019</strain>
        <tissue evidence="2">Muscle</tissue>
    </source>
</reference>
<organism evidence="2 3">
    <name type="scientific">Characodon lateralis</name>
    <dbReference type="NCBI Taxonomy" id="208331"/>
    <lineage>
        <taxon>Eukaryota</taxon>
        <taxon>Metazoa</taxon>
        <taxon>Chordata</taxon>
        <taxon>Craniata</taxon>
        <taxon>Vertebrata</taxon>
        <taxon>Euteleostomi</taxon>
        <taxon>Actinopterygii</taxon>
        <taxon>Neopterygii</taxon>
        <taxon>Teleostei</taxon>
        <taxon>Neoteleostei</taxon>
        <taxon>Acanthomorphata</taxon>
        <taxon>Ovalentaria</taxon>
        <taxon>Atherinomorphae</taxon>
        <taxon>Cyprinodontiformes</taxon>
        <taxon>Goodeidae</taxon>
        <taxon>Characodon</taxon>
    </lineage>
</organism>
<evidence type="ECO:0000313" key="3">
    <source>
        <dbReference type="Proteomes" id="UP001352852"/>
    </source>
</evidence>